<dbReference type="AlphaFoldDB" id="A0A976RRQ8"/>
<evidence type="ECO:0000256" key="5">
    <source>
        <dbReference type="ARBA" id="ARBA00022723"/>
    </source>
</evidence>
<dbReference type="GO" id="GO:0005737">
    <property type="term" value="C:cytoplasm"/>
    <property type="evidence" value="ECO:0007669"/>
    <property type="project" value="UniProtKB-SubCell"/>
</dbReference>
<dbReference type="PIRSF" id="PIRSF003314">
    <property type="entry name" value="IPP_isomerase"/>
    <property type="match status" value="1"/>
</dbReference>
<dbReference type="PANTHER" id="PTHR43665">
    <property type="entry name" value="ISOPENTENYL-DIPHOSPHATE DELTA-ISOMERASE"/>
    <property type="match status" value="1"/>
</dbReference>
<sequence length="348" mass="38337">MISRHSHRKNEHVSLAEKFFTDSANADFDRVRLIHHSLPEINSHQVDPKTTLFNGQIKMKWPFYIEAMTGGSDETGKLNQQLAQIAALTDLTMASGSASVALKDPKTHESFQTIRKNLPNGNVFANIGAGHSLADAQKVITLLDADALEVHINVAQEMIMPEGDRDFHWMNELKNIVMNAPKPVIVKEVGFGMDQQTISTLINIVGASAINISGRGGTNFATIENFRRKHKEFSYLTNWGQTTVESLLEAQAFRGQVDIIASGGVRNPLDIAKAIGLGANAVGIAGAILDQLIQNGFAATVEMIKEWQNGLITIMTMLGCQNVSQLQSQHLLLDNELVNYVHQRQIKY</sequence>
<dbReference type="EC" id="5.3.3.2" evidence="11"/>
<comment type="catalytic activity">
    <reaction evidence="11">
        <text>isopentenyl diphosphate = dimethylallyl diphosphate</text>
        <dbReference type="Rhea" id="RHEA:23284"/>
        <dbReference type="ChEBI" id="CHEBI:57623"/>
        <dbReference type="ChEBI" id="CHEBI:128769"/>
        <dbReference type="EC" id="5.3.3.2"/>
    </reaction>
</comment>
<dbReference type="Pfam" id="PF01070">
    <property type="entry name" value="FMN_dh"/>
    <property type="match status" value="1"/>
</dbReference>
<evidence type="ECO:0000313" key="13">
    <source>
        <dbReference type="EMBL" id="UQS86617.1"/>
    </source>
</evidence>
<dbReference type="PANTHER" id="PTHR43665:SF1">
    <property type="entry name" value="ISOPENTENYL-DIPHOSPHATE DELTA-ISOMERASE"/>
    <property type="match status" value="1"/>
</dbReference>
<dbReference type="NCBIfam" id="TIGR02151">
    <property type="entry name" value="IPP_isom_2"/>
    <property type="match status" value="1"/>
</dbReference>
<keyword evidence="7 11" id="KW-0521">NADP</keyword>
<feature type="binding site" evidence="11">
    <location>
        <position position="213"/>
    </location>
    <ligand>
        <name>FMN</name>
        <dbReference type="ChEBI" id="CHEBI:58210"/>
    </ligand>
</feature>
<comment type="cofactor">
    <cofactor evidence="11">
        <name>Mg(2+)</name>
        <dbReference type="ChEBI" id="CHEBI:18420"/>
    </cofactor>
</comment>
<feature type="binding site" evidence="11">
    <location>
        <begin position="8"/>
        <end position="9"/>
    </location>
    <ligand>
        <name>substrate</name>
    </ligand>
</feature>
<gene>
    <name evidence="11 13" type="primary">fni</name>
    <name evidence="13" type="ORF">MOO44_06935</name>
</gene>
<evidence type="ECO:0000256" key="8">
    <source>
        <dbReference type="ARBA" id="ARBA00023229"/>
    </source>
</evidence>
<feature type="binding site" evidence="11">
    <location>
        <position position="156"/>
    </location>
    <ligand>
        <name>substrate</name>
    </ligand>
</feature>
<dbReference type="GO" id="GO:0070402">
    <property type="term" value="F:NADPH binding"/>
    <property type="evidence" value="ECO:0007669"/>
    <property type="project" value="UniProtKB-UniRule"/>
</dbReference>
<evidence type="ECO:0000256" key="2">
    <source>
        <dbReference type="ARBA" id="ARBA00022490"/>
    </source>
</evidence>
<evidence type="ECO:0000256" key="7">
    <source>
        <dbReference type="ARBA" id="ARBA00022857"/>
    </source>
</evidence>
<dbReference type="GO" id="GO:0004452">
    <property type="term" value="F:isopentenyl-diphosphate delta-isomerase activity"/>
    <property type="evidence" value="ECO:0007669"/>
    <property type="project" value="UniProtKB-UniRule"/>
</dbReference>
<feature type="binding site" evidence="11">
    <location>
        <begin position="67"/>
        <end position="69"/>
    </location>
    <ligand>
        <name>FMN</name>
        <dbReference type="ChEBI" id="CHEBI:58210"/>
    </ligand>
</feature>
<dbReference type="InterPro" id="IPR013785">
    <property type="entry name" value="Aldolase_TIM"/>
</dbReference>
<feature type="binding site" evidence="11">
    <location>
        <position position="126"/>
    </location>
    <ligand>
        <name>FMN</name>
        <dbReference type="ChEBI" id="CHEBI:58210"/>
    </ligand>
</feature>
<evidence type="ECO:0000256" key="3">
    <source>
        <dbReference type="ARBA" id="ARBA00022630"/>
    </source>
</evidence>
<keyword evidence="8 11" id="KW-0414">Isoprene biosynthesis</keyword>
<dbReference type="GO" id="GO:0016491">
    <property type="term" value="F:oxidoreductase activity"/>
    <property type="evidence" value="ECO:0007669"/>
    <property type="project" value="InterPro"/>
</dbReference>
<dbReference type="GO" id="GO:0000287">
    <property type="term" value="F:magnesium ion binding"/>
    <property type="evidence" value="ECO:0007669"/>
    <property type="project" value="UniProtKB-UniRule"/>
</dbReference>
<comment type="similarity">
    <text evidence="11">Belongs to the IPP isomerase type 2 family.</text>
</comment>
<dbReference type="InterPro" id="IPR011179">
    <property type="entry name" value="IPdP_isomerase"/>
</dbReference>
<evidence type="ECO:0000256" key="11">
    <source>
        <dbReference type="HAMAP-Rule" id="MF_00354"/>
    </source>
</evidence>
<dbReference type="Proteomes" id="UP000831181">
    <property type="component" value="Chromosome"/>
</dbReference>
<dbReference type="GO" id="GO:0008299">
    <property type="term" value="P:isoprenoid biosynthetic process"/>
    <property type="evidence" value="ECO:0007669"/>
    <property type="project" value="UniProtKB-UniRule"/>
</dbReference>
<dbReference type="Gene3D" id="3.20.20.70">
    <property type="entry name" value="Aldolase class I"/>
    <property type="match status" value="1"/>
</dbReference>
<evidence type="ECO:0000256" key="1">
    <source>
        <dbReference type="ARBA" id="ARBA00001917"/>
    </source>
</evidence>
<comment type="function">
    <text evidence="11">Involved in the biosynthesis of isoprenoids. Catalyzes the 1,3-allylic rearrangement of the homoallylic substrate isopentenyl (IPP) to its allylic isomer, dimethylallyl diphosphate (DMAPP).</text>
</comment>
<evidence type="ECO:0000256" key="4">
    <source>
        <dbReference type="ARBA" id="ARBA00022643"/>
    </source>
</evidence>
<evidence type="ECO:0000256" key="9">
    <source>
        <dbReference type="ARBA" id="ARBA00023235"/>
    </source>
</evidence>
<comment type="caution">
    <text evidence="11">Lacks conserved residue(s) required for the propagation of feature annotation.</text>
</comment>
<feature type="binding site" evidence="11">
    <location>
        <begin position="285"/>
        <end position="286"/>
    </location>
    <ligand>
        <name>FMN</name>
        <dbReference type="ChEBI" id="CHEBI:58210"/>
    </ligand>
</feature>
<keyword evidence="4 11" id="KW-0288">FMN</keyword>
<dbReference type="HAMAP" id="MF_00354">
    <property type="entry name" value="Idi_2"/>
    <property type="match status" value="1"/>
</dbReference>
<reference evidence="13" key="1">
    <citation type="journal article" date="2022" name="Int. J. Syst. Evol. Microbiol.">
        <title>Apilactobacillus apisilvae sp. nov., Nicolia spurrieriana gen. nov. sp. nov., Bombilactobacillus folatiphilus sp. nov. and Bombilactobacillus thymidiniphilus sp. nov., four new lactic acid bacterial isolates from stingless bees Tetragonula carbonaria and Austroplebeia australis.</title>
        <authorList>
            <person name="Oliphant S.A."/>
            <person name="Watson-Haigh N.S."/>
            <person name="Sumby K.M."/>
            <person name="Gardner J."/>
            <person name="Groom S."/>
            <person name="Jiranek V."/>
        </authorList>
    </citation>
    <scope>NUCLEOTIDE SEQUENCE</scope>
    <source>
        <strain evidence="13">SGEP1_A5</strain>
    </source>
</reference>
<name>A0A976RRQ8_9LACO</name>
<keyword evidence="6 11" id="KW-0460">Magnesium</keyword>
<accession>A0A976RRQ8</accession>
<feature type="domain" description="FMN-dependent dehydrogenase" evidence="12">
    <location>
        <begin position="156"/>
        <end position="331"/>
    </location>
</feature>
<comment type="cofactor">
    <cofactor evidence="11">
        <name>NADPH</name>
        <dbReference type="ChEBI" id="CHEBI:57783"/>
    </cofactor>
</comment>
<feature type="binding site" evidence="11">
    <location>
        <position position="218"/>
    </location>
    <ligand>
        <name>FMN</name>
        <dbReference type="ChEBI" id="CHEBI:58210"/>
    </ligand>
</feature>
<comment type="subcellular location">
    <subcellularLocation>
        <location evidence="11">Cytoplasm</location>
    </subcellularLocation>
</comment>
<dbReference type="GO" id="GO:0010181">
    <property type="term" value="F:FMN binding"/>
    <property type="evidence" value="ECO:0007669"/>
    <property type="project" value="UniProtKB-UniRule"/>
</dbReference>
<proteinExistence type="inferred from homology"/>
<comment type="cofactor">
    <cofactor evidence="1 11">
        <name>FMN</name>
        <dbReference type="ChEBI" id="CHEBI:58210"/>
    </cofactor>
</comment>
<keyword evidence="5 11" id="KW-0479">Metal-binding</keyword>
<feature type="binding site" evidence="11">
    <location>
        <position position="97"/>
    </location>
    <ligand>
        <name>FMN</name>
        <dbReference type="ChEBI" id="CHEBI:58210"/>
    </ligand>
</feature>
<dbReference type="RefSeq" id="WP_260116420.1">
    <property type="nucleotide sequence ID" value="NZ_CP093361.1"/>
</dbReference>
<keyword evidence="9 11" id="KW-0413">Isomerase</keyword>
<dbReference type="CDD" id="cd02811">
    <property type="entry name" value="IDI-2_FMN"/>
    <property type="match status" value="1"/>
</dbReference>
<evidence type="ECO:0000259" key="12">
    <source>
        <dbReference type="Pfam" id="PF01070"/>
    </source>
</evidence>
<comment type="subunit">
    <text evidence="10 11">Homooctamer. Dimer of tetramers.</text>
</comment>
<keyword evidence="14" id="KW-1185">Reference proteome</keyword>
<dbReference type="EMBL" id="CP093361">
    <property type="protein sequence ID" value="UQS86617.1"/>
    <property type="molecule type" value="Genomic_DNA"/>
</dbReference>
<feature type="binding site" evidence="11">
    <location>
        <position position="187"/>
    </location>
    <ligand>
        <name>FMN</name>
        <dbReference type="ChEBI" id="CHEBI:58210"/>
    </ligand>
</feature>
<feature type="binding site" evidence="11">
    <location>
        <position position="157"/>
    </location>
    <ligand>
        <name>Mg(2+)</name>
        <dbReference type="ChEBI" id="CHEBI:18420"/>
    </ligand>
</feature>
<evidence type="ECO:0000313" key="14">
    <source>
        <dbReference type="Proteomes" id="UP000831181"/>
    </source>
</evidence>
<dbReference type="KEGG" id="lbe:MOO44_06935"/>
<evidence type="ECO:0000256" key="10">
    <source>
        <dbReference type="ARBA" id="ARBA00025810"/>
    </source>
</evidence>
<organism evidence="13 14">
    <name type="scientific">Nicoliella spurrieriana</name>
    <dbReference type="NCBI Taxonomy" id="2925830"/>
    <lineage>
        <taxon>Bacteria</taxon>
        <taxon>Bacillati</taxon>
        <taxon>Bacillota</taxon>
        <taxon>Bacilli</taxon>
        <taxon>Lactobacillales</taxon>
        <taxon>Lactobacillaceae</taxon>
        <taxon>Nicoliella</taxon>
    </lineage>
</organism>
<keyword evidence="3 11" id="KW-0285">Flavoprotein</keyword>
<evidence type="ECO:0000256" key="6">
    <source>
        <dbReference type="ARBA" id="ARBA00022842"/>
    </source>
</evidence>
<dbReference type="SUPFAM" id="SSF51395">
    <property type="entry name" value="FMN-linked oxidoreductases"/>
    <property type="match status" value="1"/>
</dbReference>
<dbReference type="InterPro" id="IPR000262">
    <property type="entry name" value="FMN-dep_DH"/>
</dbReference>
<protein>
    <recommendedName>
        <fullName evidence="11">Isopentenyl-diphosphate delta-isomerase</fullName>
        <shortName evidence="11">IPP isomerase</shortName>
        <ecNumber evidence="11">5.3.3.2</ecNumber>
    </recommendedName>
    <alternativeName>
        <fullName evidence="11">Isopentenyl diphosphate:dimethylallyl diphosphate isomerase</fullName>
    </alternativeName>
    <alternativeName>
        <fullName evidence="11">Isopentenyl pyrophosphate isomerase</fullName>
    </alternativeName>
    <alternativeName>
        <fullName evidence="11">Type 2 isopentenyl diphosphate isomerase</fullName>
        <shortName evidence="11">IDI-2</shortName>
    </alternativeName>
</protein>
<keyword evidence="2 11" id="KW-0963">Cytoplasm</keyword>
<feature type="binding site" evidence="11">
    <location>
        <begin position="264"/>
        <end position="266"/>
    </location>
    <ligand>
        <name>FMN</name>
        <dbReference type="ChEBI" id="CHEBI:58210"/>
    </ligand>
</feature>